<organism evidence="1 2">
    <name type="scientific">Coemansia nantahalensis</name>
    <dbReference type="NCBI Taxonomy" id="2789366"/>
    <lineage>
        <taxon>Eukaryota</taxon>
        <taxon>Fungi</taxon>
        <taxon>Fungi incertae sedis</taxon>
        <taxon>Zoopagomycota</taxon>
        <taxon>Kickxellomycotina</taxon>
        <taxon>Kickxellomycetes</taxon>
        <taxon>Kickxellales</taxon>
        <taxon>Kickxellaceae</taxon>
        <taxon>Coemansia</taxon>
    </lineage>
</organism>
<proteinExistence type="predicted"/>
<name>A0ACC1K883_9FUNG</name>
<evidence type="ECO:0000313" key="2">
    <source>
        <dbReference type="Proteomes" id="UP001140234"/>
    </source>
</evidence>
<dbReference type="Proteomes" id="UP001140234">
    <property type="component" value="Unassembled WGS sequence"/>
</dbReference>
<keyword evidence="2" id="KW-1185">Reference proteome</keyword>
<comment type="caution">
    <text evidence="1">The sequence shown here is derived from an EMBL/GenBank/DDBJ whole genome shotgun (WGS) entry which is preliminary data.</text>
</comment>
<protein>
    <submittedName>
        <fullName evidence="1">Centrin, EF-hand protein</fullName>
    </submittedName>
</protein>
<sequence>MSGEPHSTRHTRPPLLPPNAATANRLAATPANWPPRPTQSTTVRKIATPAPRIAPNAAPTPSSIAAPAGMGVGASEGIGNLDFAKREELRDIFDRIDHQALGHIPVSRIPEILRVFGVGDQPPETWAQWRQQLDPERSGRIGYSRLEEFVSLRVDEMSQRQEILHAFRLFKPDAADPERARITVDDLRKISAHLGEHIPDEELLEMINIADIDGNGSVGFVDFMRIMRKSGLF</sequence>
<dbReference type="EMBL" id="JANBUJ010000013">
    <property type="protein sequence ID" value="KAJ2775529.1"/>
    <property type="molecule type" value="Genomic_DNA"/>
</dbReference>
<reference evidence="1" key="1">
    <citation type="submission" date="2022-07" db="EMBL/GenBank/DDBJ databases">
        <title>Phylogenomic reconstructions and comparative analyses of Kickxellomycotina fungi.</title>
        <authorList>
            <person name="Reynolds N.K."/>
            <person name="Stajich J.E."/>
            <person name="Barry K."/>
            <person name="Grigoriev I.V."/>
            <person name="Crous P."/>
            <person name="Smith M.E."/>
        </authorList>
    </citation>
    <scope>NUCLEOTIDE SEQUENCE</scope>
    <source>
        <strain evidence="1">CBS 109366</strain>
    </source>
</reference>
<gene>
    <name evidence="1" type="primary">CETN2</name>
    <name evidence="1" type="ORF">IWQ57_000393</name>
</gene>
<accession>A0ACC1K883</accession>
<evidence type="ECO:0000313" key="1">
    <source>
        <dbReference type="EMBL" id="KAJ2775529.1"/>
    </source>
</evidence>